<dbReference type="EMBL" id="CP002582">
    <property type="protein sequence ID" value="ADZ85316.1"/>
    <property type="molecule type" value="Genomic_DNA"/>
</dbReference>
<evidence type="ECO:0000313" key="2">
    <source>
        <dbReference type="EMBL" id="ADZ85316.1"/>
    </source>
</evidence>
<organism evidence="2 3">
    <name type="scientific">Cellulosilyticum lentocellum (strain ATCC 49066 / DSM 5427 / NCIMB 11756 / RHM5)</name>
    <name type="common">Clostridium lentocellum</name>
    <dbReference type="NCBI Taxonomy" id="642492"/>
    <lineage>
        <taxon>Bacteria</taxon>
        <taxon>Bacillati</taxon>
        <taxon>Bacillota</taxon>
        <taxon>Clostridia</taxon>
        <taxon>Lachnospirales</taxon>
        <taxon>Cellulosilyticaceae</taxon>
        <taxon>Cellulosilyticum</taxon>
    </lineage>
</organism>
<dbReference type="eggNOG" id="COG1410">
    <property type="taxonomic scope" value="Bacteria"/>
</dbReference>
<dbReference type="SUPFAM" id="SSF56507">
    <property type="entry name" value="Methionine synthase activation domain-like"/>
    <property type="match status" value="1"/>
</dbReference>
<reference evidence="2 3" key="1">
    <citation type="journal article" date="2011" name="J. Bacteriol.">
        <title>Complete genome sequence of the cellulose-degrading bacterium Cellulosilyticum lentocellum.</title>
        <authorList>
            <consortium name="US DOE Joint Genome Institute"/>
            <person name="Miller D.A."/>
            <person name="Suen G."/>
            <person name="Bruce D."/>
            <person name="Copeland A."/>
            <person name="Cheng J.F."/>
            <person name="Detter C."/>
            <person name="Goodwin L.A."/>
            <person name="Han C.S."/>
            <person name="Hauser L.J."/>
            <person name="Land M.L."/>
            <person name="Lapidus A."/>
            <person name="Lucas S."/>
            <person name="Meincke L."/>
            <person name="Pitluck S."/>
            <person name="Tapia R."/>
            <person name="Teshima H."/>
            <person name="Woyke T."/>
            <person name="Fox B.G."/>
            <person name="Angert E.R."/>
            <person name="Currie C.R."/>
        </authorList>
    </citation>
    <scope>NUCLEOTIDE SEQUENCE [LARGE SCALE GENOMIC DNA]</scope>
    <source>
        <strain evidence="3">ATCC 49066 / DSM 5427 / NCIMB 11756 / RHM5</strain>
    </source>
</reference>
<dbReference type="AlphaFoldDB" id="F2JGX6"/>
<dbReference type="Proteomes" id="UP000008467">
    <property type="component" value="Chromosome"/>
</dbReference>
<sequence length="225" mass="25652">MITHTMLSDALRYIGVPKDRADETIKQKVMDTFSFLEEVALPRVTYRKLMLSKRELSEEDVFFKNTSLIVKSKDLVKLFKNCESCYILAATLGQDVDKQIHLKQRLDMLDAVVLDACSSVLIDKVCDDIEVELMEQLEENTYLTMRFSPGYGDVPLEFSGDILKLLEASKRIGLTLTKSYMLLPSKSVTAIIGVSNEKENRQKSCMNCNLVKQCLYRKRGERCGL</sequence>
<dbReference type="RefSeq" id="WP_013658592.1">
    <property type="nucleotide sequence ID" value="NC_015275.1"/>
</dbReference>
<evidence type="ECO:0000259" key="1">
    <source>
        <dbReference type="Pfam" id="PF02965"/>
    </source>
</evidence>
<dbReference type="InterPro" id="IPR017342">
    <property type="entry name" value="S-AdoMet-dep_Met_synth_prd"/>
</dbReference>
<feature type="domain" description="AdoMet activation" evidence="1">
    <location>
        <begin position="134"/>
        <end position="196"/>
    </location>
</feature>
<name>F2JGX6_CELLD</name>
<dbReference type="InterPro" id="IPR037010">
    <property type="entry name" value="VitB12-dep_Met_synth_activ_sf"/>
</dbReference>
<evidence type="ECO:0000313" key="3">
    <source>
        <dbReference type="Proteomes" id="UP000008467"/>
    </source>
</evidence>
<dbReference type="Gene3D" id="3.40.109.40">
    <property type="match status" value="1"/>
</dbReference>
<dbReference type="GO" id="GO:0008705">
    <property type="term" value="F:methionine synthase activity"/>
    <property type="evidence" value="ECO:0007669"/>
    <property type="project" value="InterPro"/>
</dbReference>
<accession>F2JGX6</accession>
<protein>
    <submittedName>
        <fullName evidence="2">Vitamin B12 dependent methionine synthase activation region</fullName>
    </submittedName>
</protein>
<keyword evidence="3" id="KW-1185">Reference proteome</keyword>
<gene>
    <name evidence="2" type="ordered locus">Clole_3633</name>
</gene>
<dbReference type="STRING" id="642492.Clole_3633"/>
<dbReference type="KEGG" id="cle:Clole_3633"/>
<proteinExistence type="predicted"/>
<dbReference type="PIRSF" id="PIRSF037984">
    <property type="entry name" value="Met_synth_TM0269_prd"/>
    <property type="match status" value="1"/>
</dbReference>
<dbReference type="HOGENOM" id="CLU_079580_2_0_9"/>
<dbReference type="Pfam" id="PF02965">
    <property type="entry name" value="Met_synt_B12"/>
    <property type="match status" value="1"/>
</dbReference>
<dbReference type="InterPro" id="IPR004223">
    <property type="entry name" value="VitB12-dep_Met_synth_activ_dom"/>
</dbReference>